<evidence type="ECO:0000313" key="2">
    <source>
        <dbReference type="Proteomes" id="UP000310158"/>
    </source>
</evidence>
<protein>
    <submittedName>
        <fullName evidence="1">Uncharacterized protein</fullName>
    </submittedName>
</protein>
<dbReference type="EMBL" id="SGPL01000002">
    <property type="protein sequence ID" value="THH21452.1"/>
    <property type="molecule type" value="Genomic_DNA"/>
</dbReference>
<sequence length="70" mass="7869">MVEQEHLQLRTIALATTTAFESAPADELPTAPYLPPSIEDPELSFAHEHMIFFHFNMRRATSSPGLKINC</sequence>
<evidence type="ECO:0000313" key="1">
    <source>
        <dbReference type="EMBL" id="THH21452.1"/>
    </source>
</evidence>
<name>A0A4S4M808_9AGAM</name>
<accession>A0A4S4M808</accession>
<organism evidence="1 2">
    <name type="scientific">Bondarzewia mesenterica</name>
    <dbReference type="NCBI Taxonomy" id="1095465"/>
    <lineage>
        <taxon>Eukaryota</taxon>
        <taxon>Fungi</taxon>
        <taxon>Dikarya</taxon>
        <taxon>Basidiomycota</taxon>
        <taxon>Agaricomycotina</taxon>
        <taxon>Agaricomycetes</taxon>
        <taxon>Russulales</taxon>
        <taxon>Bondarzewiaceae</taxon>
        <taxon>Bondarzewia</taxon>
    </lineage>
</organism>
<gene>
    <name evidence="1" type="ORF">EW146_g81</name>
</gene>
<dbReference type="Proteomes" id="UP000310158">
    <property type="component" value="Unassembled WGS sequence"/>
</dbReference>
<comment type="caution">
    <text evidence="1">The sequence shown here is derived from an EMBL/GenBank/DDBJ whole genome shotgun (WGS) entry which is preliminary data.</text>
</comment>
<dbReference type="AlphaFoldDB" id="A0A4S4M808"/>
<proteinExistence type="predicted"/>
<reference evidence="1 2" key="1">
    <citation type="submission" date="2019-02" db="EMBL/GenBank/DDBJ databases">
        <title>Genome sequencing of the rare red list fungi Bondarzewia mesenterica.</title>
        <authorList>
            <person name="Buettner E."/>
            <person name="Kellner H."/>
        </authorList>
    </citation>
    <scope>NUCLEOTIDE SEQUENCE [LARGE SCALE GENOMIC DNA]</scope>
    <source>
        <strain evidence="1 2">DSM 108281</strain>
    </source>
</reference>
<keyword evidence="2" id="KW-1185">Reference proteome</keyword>